<name>A5CYL8_PELTS</name>
<dbReference type="EMBL" id="AP009389">
    <property type="protein sequence ID" value="BAF60921.1"/>
    <property type="molecule type" value="Genomic_DNA"/>
</dbReference>
<evidence type="ECO:0000313" key="2">
    <source>
        <dbReference type="Proteomes" id="UP000006556"/>
    </source>
</evidence>
<reference evidence="2" key="1">
    <citation type="journal article" date="2008" name="Genome Res.">
        <title>The genome of Pelotomaculum thermopropionicum reveals niche-associated evolution in anaerobic microbiota.</title>
        <authorList>
            <person name="Kosaka T."/>
            <person name="Kato S."/>
            <person name="Shimoyama T."/>
            <person name="Ishii S."/>
            <person name="Abe T."/>
            <person name="Watanabe K."/>
        </authorList>
    </citation>
    <scope>NUCLEOTIDE SEQUENCE [LARGE SCALE GENOMIC DNA]</scope>
    <source>
        <strain evidence="2">DSM 13744 / JCM 10971 / SI</strain>
    </source>
</reference>
<dbReference type="AlphaFoldDB" id="A5CYL8"/>
<protein>
    <submittedName>
        <fullName evidence="1">Hypothetical membrane protein</fullName>
    </submittedName>
</protein>
<evidence type="ECO:0000313" key="1">
    <source>
        <dbReference type="EMBL" id="BAF60921.1"/>
    </source>
</evidence>
<dbReference type="InterPro" id="IPR019644">
    <property type="entry name" value="DUF2508"/>
</dbReference>
<dbReference type="eggNOG" id="ENOG5030F6G">
    <property type="taxonomic scope" value="Bacteria"/>
</dbReference>
<accession>A5CYL8</accession>
<sequence>MKIISALKAVAVAEMAWKKERAEVSPAAPSLLAAIENARRDWQQALREMDQVDSELAEYVIYKINAAERRFMALLEQAKKEGVTAWPNTTDFFYAPIKSGDRELPGLP</sequence>
<dbReference type="Pfam" id="PF10704">
    <property type="entry name" value="DUF2508"/>
    <property type="match status" value="1"/>
</dbReference>
<dbReference type="HOGENOM" id="CLU_2194469_0_0_9"/>
<dbReference type="KEGG" id="pth:PTH_2740"/>
<proteinExistence type="predicted"/>
<dbReference type="Proteomes" id="UP000006556">
    <property type="component" value="Chromosome"/>
</dbReference>
<keyword evidence="2" id="KW-1185">Reference proteome</keyword>
<gene>
    <name evidence="1" type="ordered locus">PTH_2740</name>
</gene>
<organism evidence="1 2">
    <name type="scientific">Pelotomaculum thermopropionicum (strain DSM 13744 / JCM 10971 / SI)</name>
    <dbReference type="NCBI Taxonomy" id="370438"/>
    <lineage>
        <taxon>Bacteria</taxon>
        <taxon>Bacillati</taxon>
        <taxon>Bacillota</taxon>
        <taxon>Clostridia</taxon>
        <taxon>Eubacteriales</taxon>
        <taxon>Desulfotomaculaceae</taxon>
        <taxon>Pelotomaculum</taxon>
    </lineage>
</organism>